<feature type="signal peptide" evidence="1">
    <location>
        <begin position="1"/>
        <end position="18"/>
    </location>
</feature>
<dbReference type="RefSeq" id="WP_099137078.1">
    <property type="nucleotide sequence ID" value="NZ_CAWNNJ010000093.1"/>
</dbReference>
<dbReference type="OrthoDB" id="9896230at2"/>
<keyword evidence="1" id="KW-0732">Signal</keyword>
<gene>
    <name evidence="2" type="ORF">Xbud_03327</name>
</gene>
<sequence length="159" mass="18270">MSKTLCSLIILISSYSMASNNLNIQVIDDLNIQAINAVDNAYKISKCMIDLEIAGIHGSKEYMNLYNKFHNEINYYMDVYSKDKEIYQNAYLSDIPMRWRIAIDANKLPVDILIGRLLEITSDMEMRYVGDVFARNRTIIPESAGLDAYNTARCFLFTK</sequence>
<protein>
    <submittedName>
        <fullName evidence="2">Uncharacterized protein</fullName>
    </submittedName>
</protein>
<dbReference type="EMBL" id="NIBS01000026">
    <property type="protein sequence ID" value="PHM24332.1"/>
    <property type="molecule type" value="Genomic_DNA"/>
</dbReference>
<reference evidence="2 3" key="1">
    <citation type="journal article" date="2017" name="Nat. Microbiol.">
        <title>Natural product diversity associated with the nematode symbionts Photorhabdus and Xenorhabdus.</title>
        <authorList>
            <person name="Tobias N.J."/>
            <person name="Wolff H."/>
            <person name="Djahanschiri B."/>
            <person name="Grundmann F."/>
            <person name="Kronenwerth M."/>
            <person name="Shi Y.M."/>
            <person name="Simonyi S."/>
            <person name="Grun P."/>
            <person name="Shapiro-Ilan D."/>
            <person name="Pidot S.J."/>
            <person name="Stinear T.P."/>
            <person name="Ebersberger I."/>
            <person name="Bode H.B."/>
        </authorList>
    </citation>
    <scope>NUCLEOTIDE SEQUENCE [LARGE SCALE GENOMIC DNA]</scope>
    <source>
        <strain evidence="2 3">DSM 16342</strain>
    </source>
</reference>
<name>A0A2D0IR73_XENBU</name>
<evidence type="ECO:0000313" key="2">
    <source>
        <dbReference type="EMBL" id="PHM24332.1"/>
    </source>
</evidence>
<feature type="chain" id="PRO_5013379403" evidence="1">
    <location>
        <begin position="19"/>
        <end position="159"/>
    </location>
</feature>
<organism evidence="2 3">
    <name type="scientific">Xenorhabdus budapestensis</name>
    <dbReference type="NCBI Taxonomy" id="290110"/>
    <lineage>
        <taxon>Bacteria</taxon>
        <taxon>Pseudomonadati</taxon>
        <taxon>Pseudomonadota</taxon>
        <taxon>Gammaproteobacteria</taxon>
        <taxon>Enterobacterales</taxon>
        <taxon>Morganellaceae</taxon>
        <taxon>Xenorhabdus</taxon>
    </lineage>
</organism>
<dbReference type="AlphaFoldDB" id="A0A2D0IR73"/>
<evidence type="ECO:0000256" key="1">
    <source>
        <dbReference type="SAM" id="SignalP"/>
    </source>
</evidence>
<dbReference type="Proteomes" id="UP000225833">
    <property type="component" value="Unassembled WGS sequence"/>
</dbReference>
<accession>A0A2D0IR73</accession>
<evidence type="ECO:0000313" key="3">
    <source>
        <dbReference type="Proteomes" id="UP000225833"/>
    </source>
</evidence>
<comment type="caution">
    <text evidence="2">The sequence shown here is derived from an EMBL/GenBank/DDBJ whole genome shotgun (WGS) entry which is preliminary data.</text>
</comment>
<proteinExistence type="predicted"/>